<gene>
    <name evidence="2" type="ORF">JFN94_14650</name>
</gene>
<protein>
    <submittedName>
        <fullName evidence="2">Uncharacterized protein</fullName>
    </submittedName>
</protein>
<evidence type="ECO:0000313" key="2">
    <source>
        <dbReference type="EMBL" id="QQK02300.1"/>
    </source>
</evidence>
<dbReference type="RefSeq" id="WP_175750984.1">
    <property type="nucleotide sequence ID" value="NZ_CADEPR010000014.1"/>
</dbReference>
<dbReference type="EMBL" id="CP066769">
    <property type="protein sequence ID" value="QQK02300.1"/>
    <property type="molecule type" value="Genomic_DNA"/>
</dbReference>
<feature type="region of interest" description="Disordered" evidence="1">
    <location>
        <begin position="1"/>
        <end position="22"/>
    </location>
</feature>
<dbReference type="Proteomes" id="UP000596205">
    <property type="component" value="Chromosome 1"/>
</dbReference>
<reference evidence="2 3" key="1">
    <citation type="submission" date="2020-12" db="EMBL/GenBank/DDBJ databases">
        <title>Complete genome sequence of Burkholderia anthina BJQ0011.</title>
        <authorList>
            <person name="Xu Y."/>
        </authorList>
    </citation>
    <scope>NUCLEOTIDE SEQUENCE [LARGE SCALE GENOMIC DNA]</scope>
    <source>
        <strain evidence="2 3">BJQ0011</strain>
    </source>
</reference>
<sequence length="46" mass="4610">MDLAVGSEGSGARRTVPGSGPAIAQDGYFIMVGLSFSDFSFSGGIP</sequence>
<accession>A0A7T6VE74</accession>
<evidence type="ECO:0000256" key="1">
    <source>
        <dbReference type="SAM" id="MobiDB-lite"/>
    </source>
</evidence>
<name>A0A7T6VE74_9BURK</name>
<proteinExistence type="predicted"/>
<dbReference type="KEGG" id="bann:JFN94_14650"/>
<dbReference type="AlphaFoldDB" id="A0A7T6VE74"/>
<organism evidence="2 3">
    <name type="scientific">Burkholderia anthina</name>
    <dbReference type="NCBI Taxonomy" id="179879"/>
    <lineage>
        <taxon>Bacteria</taxon>
        <taxon>Pseudomonadati</taxon>
        <taxon>Pseudomonadota</taxon>
        <taxon>Betaproteobacteria</taxon>
        <taxon>Burkholderiales</taxon>
        <taxon>Burkholderiaceae</taxon>
        <taxon>Burkholderia</taxon>
        <taxon>Burkholderia cepacia complex</taxon>
    </lineage>
</organism>
<evidence type="ECO:0000313" key="3">
    <source>
        <dbReference type="Proteomes" id="UP000596205"/>
    </source>
</evidence>